<comment type="caution">
    <text evidence="9">The sequence shown here is derived from an EMBL/GenBank/DDBJ whole genome shotgun (WGS) entry which is preliminary data.</text>
</comment>
<dbReference type="PANTHER" id="PTHR47178:SF4">
    <property type="entry name" value="FAD-DEPENDENT MONOOXYGENASE APTC"/>
    <property type="match status" value="1"/>
</dbReference>
<gene>
    <name evidence="9" type="ORF">VTL71DRAFT_11887</name>
</gene>
<dbReference type="Pfam" id="PF01494">
    <property type="entry name" value="FAD_binding_3"/>
    <property type="match status" value="2"/>
</dbReference>
<feature type="domain" description="FAD-binding" evidence="8">
    <location>
        <begin position="297"/>
        <end position="339"/>
    </location>
</feature>
<keyword evidence="10" id="KW-1185">Reference proteome</keyword>
<evidence type="ECO:0000313" key="9">
    <source>
        <dbReference type="EMBL" id="KAL2072544.1"/>
    </source>
</evidence>
<evidence type="ECO:0000256" key="7">
    <source>
        <dbReference type="ARBA" id="ARBA00023033"/>
    </source>
</evidence>
<evidence type="ECO:0000256" key="4">
    <source>
        <dbReference type="ARBA" id="ARBA00022630"/>
    </source>
</evidence>
<evidence type="ECO:0000256" key="3">
    <source>
        <dbReference type="ARBA" id="ARBA00007992"/>
    </source>
</evidence>
<dbReference type="PANTHER" id="PTHR47178">
    <property type="entry name" value="MONOOXYGENASE, FAD-BINDING"/>
    <property type="match status" value="1"/>
</dbReference>
<evidence type="ECO:0000256" key="5">
    <source>
        <dbReference type="ARBA" id="ARBA00022827"/>
    </source>
</evidence>
<protein>
    <recommendedName>
        <fullName evidence="8">FAD-binding domain-containing protein</fullName>
    </recommendedName>
</protein>
<comment type="pathway">
    <text evidence="2">Secondary metabolite biosynthesis.</text>
</comment>
<evidence type="ECO:0000259" key="8">
    <source>
        <dbReference type="Pfam" id="PF01494"/>
    </source>
</evidence>
<dbReference type="Gene3D" id="3.50.50.60">
    <property type="entry name" value="FAD/NAD(P)-binding domain"/>
    <property type="match status" value="1"/>
</dbReference>
<dbReference type="InterPro" id="IPR036188">
    <property type="entry name" value="FAD/NAD-bd_sf"/>
</dbReference>
<dbReference type="InterPro" id="IPR002938">
    <property type="entry name" value="FAD-bd"/>
</dbReference>
<proteinExistence type="inferred from homology"/>
<comment type="cofactor">
    <cofactor evidence="1">
        <name>FAD</name>
        <dbReference type="ChEBI" id="CHEBI:57692"/>
    </cofactor>
</comment>
<dbReference type="PRINTS" id="PR00420">
    <property type="entry name" value="RNGMNOXGNASE"/>
</dbReference>
<evidence type="ECO:0000256" key="6">
    <source>
        <dbReference type="ARBA" id="ARBA00023002"/>
    </source>
</evidence>
<dbReference type="EMBL" id="JAZHXI010000004">
    <property type="protein sequence ID" value="KAL2072544.1"/>
    <property type="molecule type" value="Genomic_DNA"/>
</dbReference>
<evidence type="ECO:0000313" key="10">
    <source>
        <dbReference type="Proteomes" id="UP001595075"/>
    </source>
</evidence>
<comment type="similarity">
    <text evidence="3">Belongs to the paxM FAD-dependent monooxygenase family.</text>
</comment>
<reference evidence="9 10" key="1">
    <citation type="journal article" date="2024" name="Commun. Biol.">
        <title>Comparative genomic analysis of thermophilic fungi reveals convergent evolutionary adaptations and gene losses.</title>
        <authorList>
            <person name="Steindorff A.S."/>
            <person name="Aguilar-Pontes M.V."/>
            <person name="Robinson A.J."/>
            <person name="Andreopoulos B."/>
            <person name="LaButti K."/>
            <person name="Kuo A."/>
            <person name="Mondo S."/>
            <person name="Riley R."/>
            <person name="Otillar R."/>
            <person name="Haridas S."/>
            <person name="Lipzen A."/>
            <person name="Grimwood J."/>
            <person name="Schmutz J."/>
            <person name="Clum A."/>
            <person name="Reid I.D."/>
            <person name="Moisan M.C."/>
            <person name="Butler G."/>
            <person name="Nguyen T.T.M."/>
            <person name="Dewar K."/>
            <person name="Conant G."/>
            <person name="Drula E."/>
            <person name="Henrissat B."/>
            <person name="Hansel C."/>
            <person name="Singer S."/>
            <person name="Hutchinson M.I."/>
            <person name="de Vries R.P."/>
            <person name="Natvig D.O."/>
            <person name="Powell A.J."/>
            <person name="Tsang A."/>
            <person name="Grigoriev I.V."/>
        </authorList>
    </citation>
    <scope>NUCLEOTIDE SEQUENCE [LARGE SCALE GENOMIC DNA]</scope>
    <source>
        <strain evidence="9 10">CBS 494.80</strain>
    </source>
</reference>
<dbReference type="Proteomes" id="UP001595075">
    <property type="component" value="Unassembled WGS sequence"/>
</dbReference>
<name>A0ABR4CTZ2_9HELO</name>
<keyword evidence="4" id="KW-0285">Flavoprotein</keyword>
<sequence length="384" mass="42608">MTSLPPIHIIGAGIGGLTLARCFRNRGIHAVIFEKKPSPAYHNYGISLQPWAWRLLVKECGIGEGDFRKRVAVDAVRGGRGKLGGKSVDERVLRAHRGRLEGLLREGVDAEVRWGHVLQSITLNGNGKGQTLTFKDESDVKSAFVVDTSGVHSQVRKSLLPDLQLNVLPYVVFRGTRRIEMSVFKQIYEKCFGEGNIIQTKTGDILLQIWINDVKDESEGVDISIIYSRPSKDNDPLHRPGRDLNSSSDISEAFFEEVSQLKDLEQLFKDAFEDEKVRKGRTLHWLMRDVLVPKLELERLGKEGVVLIGDSAHALPILGGEGANFAIRDAVLLADSVKAAGEGGRGLDVDLDGFYGRVYREWEDGIGMGEERLREMHKGGKSSL</sequence>
<dbReference type="SUPFAM" id="SSF51905">
    <property type="entry name" value="FAD/NAD(P)-binding domain"/>
    <property type="match status" value="1"/>
</dbReference>
<evidence type="ECO:0000256" key="1">
    <source>
        <dbReference type="ARBA" id="ARBA00001974"/>
    </source>
</evidence>
<keyword evidence="5" id="KW-0274">FAD</keyword>
<keyword evidence="6" id="KW-0560">Oxidoreductase</keyword>
<evidence type="ECO:0000256" key="2">
    <source>
        <dbReference type="ARBA" id="ARBA00005179"/>
    </source>
</evidence>
<accession>A0ABR4CTZ2</accession>
<feature type="domain" description="FAD-binding" evidence="8">
    <location>
        <begin position="7"/>
        <end position="159"/>
    </location>
</feature>
<organism evidence="9 10">
    <name type="scientific">Oculimacula yallundae</name>
    <dbReference type="NCBI Taxonomy" id="86028"/>
    <lineage>
        <taxon>Eukaryota</taxon>
        <taxon>Fungi</taxon>
        <taxon>Dikarya</taxon>
        <taxon>Ascomycota</taxon>
        <taxon>Pezizomycotina</taxon>
        <taxon>Leotiomycetes</taxon>
        <taxon>Helotiales</taxon>
        <taxon>Ploettnerulaceae</taxon>
        <taxon>Oculimacula</taxon>
    </lineage>
</organism>
<keyword evidence="7" id="KW-0503">Monooxygenase</keyword>